<organism evidence="2">
    <name type="scientific">Zeugodacus cucurbitae</name>
    <name type="common">Melon fruit fly</name>
    <name type="synonym">Bactrocera cucurbitae</name>
    <dbReference type="NCBI Taxonomy" id="28588"/>
    <lineage>
        <taxon>Eukaryota</taxon>
        <taxon>Metazoa</taxon>
        <taxon>Ecdysozoa</taxon>
        <taxon>Arthropoda</taxon>
        <taxon>Hexapoda</taxon>
        <taxon>Insecta</taxon>
        <taxon>Pterygota</taxon>
        <taxon>Neoptera</taxon>
        <taxon>Endopterygota</taxon>
        <taxon>Diptera</taxon>
        <taxon>Brachycera</taxon>
        <taxon>Muscomorpha</taxon>
        <taxon>Tephritoidea</taxon>
        <taxon>Tephritidae</taxon>
        <taxon>Zeugodacus</taxon>
        <taxon>Zeugodacus</taxon>
    </lineage>
</organism>
<dbReference type="InterPro" id="IPR029063">
    <property type="entry name" value="SAM-dependent_MTases_sf"/>
</dbReference>
<dbReference type="Pfam" id="PF06080">
    <property type="entry name" value="DUF938"/>
    <property type="match status" value="1"/>
</dbReference>
<reference evidence="2" key="2">
    <citation type="journal article" date="2015" name="Gigascience">
        <title>Reconstructing a comprehensive transcriptome assembly of a white-pupal translocated strain of the pest fruit fly Bactrocera cucurbitae.</title>
        <authorList>
            <person name="Sim S.B."/>
            <person name="Calla B."/>
            <person name="Hall B."/>
            <person name="DeRego T."/>
            <person name="Geib S.M."/>
        </authorList>
    </citation>
    <scope>NUCLEOTIDE SEQUENCE</scope>
</reference>
<dbReference type="SUPFAM" id="SSF53335">
    <property type="entry name" value="S-adenosyl-L-methionine-dependent methyltransferases"/>
    <property type="match status" value="1"/>
</dbReference>
<evidence type="ECO:0000256" key="1">
    <source>
        <dbReference type="ARBA" id="ARBA00008308"/>
    </source>
</evidence>
<proteinExistence type="inferred from homology"/>
<dbReference type="AlphaFoldDB" id="A0A0A1WW24"/>
<name>A0A0A1WW24_ZEUCU</name>
<accession>A0A0A1WW24</accession>
<reference evidence="2" key="1">
    <citation type="submission" date="2014-11" db="EMBL/GenBank/DDBJ databases">
        <authorList>
            <person name="Geib S."/>
        </authorList>
    </citation>
    <scope>NUCLEOTIDE SEQUENCE</scope>
</reference>
<protein>
    <submittedName>
        <fullName evidence="2">UPF0585 protein CG18661</fullName>
    </submittedName>
</protein>
<dbReference type="InterPro" id="IPR010342">
    <property type="entry name" value="DUF938"/>
</dbReference>
<evidence type="ECO:0000313" key="2">
    <source>
        <dbReference type="EMBL" id="JAD02643.1"/>
    </source>
</evidence>
<gene>
    <name evidence="2" type="primary">CG18661_1</name>
    <name evidence="2" type="ORF">g.56155</name>
</gene>
<dbReference type="Gene3D" id="3.40.50.150">
    <property type="entry name" value="Vaccinia Virus protein VP39"/>
    <property type="match status" value="1"/>
</dbReference>
<dbReference type="EMBL" id="GBXI01011649">
    <property type="protein sequence ID" value="JAD02643.1"/>
    <property type="molecule type" value="Transcribed_RNA"/>
</dbReference>
<dbReference type="PANTHER" id="PTHR20974:SF0">
    <property type="entry name" value="UPF0585 PROTEIN CG18661"/>
    <property type="match status" value="1"/>
</dbReference>
<comment type="similarity">
    <text evidence="1">Belongs to the UPF0585 family.</text>
</comment>
<dbReference type="PANTHER" id="PTHR20974">
    <property type="entry name" value="UPF0585 PROTEIN CG18661"/>
    <property type="match status" value="1"/>
</dbReference>
<sequence>MSNYRSLKQSHPSADRNCIPISEQIILQVDLKSGDLQLLEISSGSGQHAAYLAPLCPNIKFYPSEFDRRLFPSIKAYADDCNTNNILEPLYVDISANPKEWTKQYGFKSGTFDYMLNFNMLHISPWSCAIGLFRSAGYLLKPSGKLFTYGPYKVNGILEPESNVNFDQSLKNRNIEWGIRDIEDLKKLAEENNIELVKSVDMPVNNKFLTWMKR</sequence>